<evidence type="ECO:0000313" key="2">
    <source>
        <dbReference type="Proteomes" id="UP001519460"/>
    </source>
</evidence>
<reference evidence="1 2" key="1">
    <citation type="journal article" date="2023" name="Sci. Data">
        <title>Genome assembly of the Korean intertidal mud-creeper Batillaria attramentaria.</title>
        <authorList>
            <person name="Patra A.K."/>
            <person name="Ho P.T."/>
            <person name="Jun S."/>
            <person name="Lee S.J."/>
            <person name="Kim Y."/>
            <person name="Won Y.J."/>
        </authorList>
    </citation>
    <scope>NUCLEOTIDE SEQUENCE [LARGE SCALE GENOMIC DNA]</scope>
    <source>
        <strain evidence="1">Wonlab-2016</strain>
    </source>
</reference>
<dbReference type="EMBL" id="JACVVK020000074">
    <property type="protein sequence ID" value="KAK7495585.1"/>
    <property type="molecule type" value="Genomic_DNA"/>
</dbReference>
<accession>A0ABD0L8H0</accession>
<dbReference type="AlphaFoldDB" id="A0ABD0L8H0"/>
<evidence type="ECO:0000313" key="1">
    <source>
        <dbReference type="EMBL" id="KAK7495585.1"/>
    </source>
</evidence>
<sequence>MKTKPPQPAHHCHTFPLLIVATFTASPVKRATIICSYMPELPTQGVYDARVTTQELKLTPQLTFSSQPGDYVAV</sequence>
<organism evidence="1 2">
    <name type="scientific">Batillaria attramentaria</name>
    <dbReference type="NCBI Taxonomy" id="370345"/>
    <lineage>
        <taxon>Eukaryota</taxon>
        <taxon>Metazoa</taxon>
        <taxon>Spiralia</taxon>
        <taxon>Lophotrochozoa</taxon>
        <taxon>Mollusca</taxon>
        <taxon>Gastropoda</taxon>
        <taxon>Caenogastropoda</taxon>
        <taxon>Sorbeoconcha</taxon>
        <taxon>Cerithioidea</taxon>
        <taxon>Batillariidae</taxon>
        <taxon>Batillaria</taxon>
    </lineage>
</organism>
<feature type="non-terminal residue" evidence="1">
    <location>
        <position position="74"/>
    </location>
</feature>
<gene>
    <name evidence="1" type="ORF">BaRGS_00013283</name>
</gene>
<comment type="caution">
    <text evidence="1">The sequence shown here is derived from an EMBL/GenBank/DDBJ whole genome shotgun (WGS) entry which is preliminary data.</text>
</comment>
<dbReference type="Proteomes" id="UP001519460">
    <property type="component" value="Unassembled WGS sequence"/>
</dbReference>
<keyword evidence="2" id="KW-1185">Reference proteome</keyword>
<protein>
    <submittedName>
        <fullName evidence="1">Uncharacterized protein</fullName>
    </submittedName>
</protein>
<name>A0ABD0L8H0_9CAEN</name>
<proteinExistence type="predicted"/>